<dbReference type="SUPFAM" id="SSF53474">
    <property type="entry name" value="alpha/beta-Hydrolases"/>
    <property type="match status" value="1"/>
</dbReference>
<proteinExistence type="predicted"/>
<dbReference type="RefSeq" id="WP_290298824.1">
    <property type="nucleotide sequence ID" value="NZ_JAUFQR010000001.1"/>
</dbReference>
<accession>A0ABV7XX20</accession>
<feature type="compositionally biased region" description="Low complexity" evidence="1">
    <location>
        <begin position="140"/>
        <end position="155"/>
    </location>
</feature>
<dbReference type="Gene3D" id="2.180.10.10">
    <property type="entry name" value="RHS repeat-associated core"/>
    <property type="match status" value="1"/>
</dbReference>
<organism evidence="2 3">
    <name type="scientific">Chryseobacterium tructae</name>
    <dbReference type="NCBI Taxonomy" id="1037380"/>
    <lineage>
        <taxon>Bacteria</taxon>
        <taxon>Pseudomonadati</taxon>
        <taxon>Bacteroidota</taxon>
        <taxon>Flavobacteriia</taxon>
        <taxon>Flavobacteriales</taxon>
        <taxon>Weeksellaceae</taxon>
        <taxon>Chryseobacterium group</taxon>
        <taxon>Chryseobacterium</taxon>
    </lineage>
</organism>
<evidence type="ECO:0000313" key="2">
    <source>
        <dbReference type="EMBL" id="MFC3757588.1"/>
    </source>
</evidence>
<evidence type="ECO:0000256" key="1">
    <source>
        <dbReference type="SAM" id="MobiDB-lite"/>
    </source>
</evidence>
<dbReference type="InterPro" id="IPR022385">
    <property type="entry name" value="Rhs_assc_core"/>
</dbReference>
<dbReference type="EMBL" id="JBHRYO010000002">
    <property type="protein sequence ID" value="MFC3757588.1"/>
    <property type="molecule type" value="Genomic_DNA"/>
</dbReference>
<reference evidence="3" key="1">
    <citation type="journal article" date="2019" name="Int. J. Syst. Evol. Microbiol.">
        <title>The Global Catalogue of Microorganisms (GCM) 10K type strain sequencing project: providing services to taxonomists for standard genome sequencing and annotation.</title>
        <authorList>
            <consortium name="The Broad Institute Genomics Platform"/>
            <consortium name="The Broad Institute Genome Sequencing Center for Infectious Disease"/>
            <person name="Wu L."/>
            <person name="Ma J."/>
        </authorList>
    </citation>
    <scope>NUCLEOTIDE SEQUENCE [LARGE SCALE GENOMIC DNA]</scope>
    <source>
        <strain evidence="3">CECT 7798</strain>
    </source>
</reference>
<gene>
    <name evidence="2" type="ORF">ACFONJ_16540</name>
</gene>
<name>A0ABV7XX20_9FLAO</name>
<keyword evidence="3" id="KW-1185">Reference proteome</keyword>
<dbReference type="InterPro" id="IPR050708">
    <property type="entry name" value="T6SS_VgrG/RHS"/>
</dbReference>
<dbReference type="PANTHER" id="PTHR32305:SF15">
    <property type="entry name" value="PROTEIN RHSA-RELATED"/>
    <property type="match status" value="1"/>
</dbReference>
<dbReference type="Proteomes" id="UP001595735">
    <property type="component" value="Unassembled WGS sequence"/>
</dbReference>
<comment type="caution">
    <text evidence="2">The sequence shown here is derived from an EMBL/GenBank/DDBJ whole genome shotgun (WGS) entry which is preliminary data.</text>
</comment>
<sequence length="365" mass="40840">MENRYIYQYRDHLGNVRISFGRNSAGALEITDANDYYPFGMNHLKSGNAFFGQSTYKNYKYNGKELQETGMDDYGARMYMPDLGRWGVIDPLAEKLRRHTPYNYAVNNPIVNIDPDGMLSKSFIDEMMSKSTGGKTTWTNDGNGNFSDGNGNSVSDGNPPYYRVLMFGGADLDPTGKTSYGQVSSTTKYIANNVKKDNTTVSYENWPYWANSKTKQSIIDGWANTLQEAYNNGDKIALYGYSQGGVGILEMQRALAKRGVPVEILLVVDPANGPKSDEINTYVHWNVKNAYGFYQTNEQTASLRSHGSPLITSPRNSTVVENVNDTGRVFYPPGQTKSSAVNHSNIDEFRRDTVVNLINQLTQKR</sequence>
<feature type="region of interest" description="Disordered" evidence="1">
    <location>
        <begin position="136"/>
        <end position="155"/>
    </location>
</feature>
<dbReference type="NCBIfam" id="TIGR03696">
    <property type="entry name" value="Rhs_assc_core"/>
    <property type="match status" value="1"/>
</dbReference>
<dbReference type="Gene3D" id="3.40.50.1820">
    <property type="entry name" value="alpha/beta hydrolase"/>
    <property type="match status" value="1"/>
</dbReference>
<evidence type="ECO:0000313" key="3">
    <source>
        <dbReference type="Proteomes" id="UP001595735"/>
    </source>
</evidence>
<dbReference type="InterPro" id="IPR029058">
    <property type="entry name" value="AB_hydrolase_fold"/>
</dbReference>
<dbReference type="PANTHER" id="PTHR32305">
    <property type="match status" value="1"/>
</dbReference>
<protein>
    <submittedName>
        <fullName evidence="2">RHS repeat-associated core domain-containing protein</fullName>
    </submittedName>
</protein>